<dbReference type="Gene3D" id="4.10.240.10">
    <property type="entry name" value="Zn(2)-C6 fungal-type DNA-binding domain"/>
    <property type="match status" value="1"/>
</dbReference>
<keyword evidence="1" id="KW-0805">Transcription regulation</keyword>
<reference evidence="7" key="1">
    <citation type="submission" date="2015-06" db="EMBL/GenBank/DDBJ databases">
        <authorList>
            <person name="Nguyen H."/>
        </authorList>
    </citation>
    <scope>NUCLEOTIDE SEQUENCE</scope>
    <source>
        <strain evidence="7">DAOM 180753</strain>
    </source>
</reference>
<reference evidence="7" key="2">
    <citation type="journal article" date="2016" name="Fungal Biol.">
        <title>Ochratoxin A production by Penicillium thymicola.</title>
        <authorList>
            <person name="Nguyen H.D.T."/>
            <person name="McMullin D.R."/>
            <person name="Ponomareva E."/>
            <person name="Riley R."/>
            <person name="Pomraning K.R."/>
            <person name="Baker S.E."/>
            <person name="Seifert K.A."/>
        </authorList>
    </citation>
    <scope>NUCLEOTIDE SEQUENCE</scope>
    <source>
        <strain evidence="7">DAOM 180753</strain>
    </source>
</reference>
<dbReference type="CDD" id="cd00067">
    <property type="entry name" value="GAL4"/>
    <property type="match status" value="1"/>
</dbReference>
<sequence>MDPIAVRHIQSPSGITKNKQGRQPGKIACTACHVRKKRCDISPPYHQCTHCRKEDQCCIPRDSIDRPPRRRMSNRNHNSQHASNNHENQFHVNGFLPTGIDHEIPRWSAVYSSYSEMRRLLPSLTSTSTSPSPSSEMEHDIALNQTTPEERKRNASPSGMGPSRRLQCDVLYKDCAEPTSSIKGISIPASRSLSRSPSPAHVAERAGLEKALACEAEMHGNLASTTEVKGPSGGDSGSAYDVFMNDLDALLRF</sequence>
<feature type="compositionally biased region" description="Low complexity" evidence="5">
    <location>
        <begin position="124"/>
        <end position="135"/>
    </location>
</feature>
<feature type="domain" description="Zn(2)-C6 fungal-type" evidence="6">
    <location>
        <begin position="28"/>
        <end position="58"/>
    </location>
</feature>
<dbReference type="PROSITE" id="PS00463">
    <property type="entry name" value="ZN2_CY6_FUNGAL_1"/>
    <property type="match status" value="1"/>
</dbReference>
<evidence type="ECO:0000256" key="3">
    <source>
        <dbReference type="ARBA" id="ARBA00023163"/>
    </source>
</evidence>
<dbReference type="GO" id="GO:0000981">
    <property type="term" value="F:DNA-binding transcription factor activity, RNA polymerase II-specific"/>
    <property type="evidence" value="ECO:0007669"/>
    <property type="project" value="InterPro"/>
</dbReference>
<dbReference type="GO" id="GO:0003677">
    <property type="term" value="F:DNA binding"/>
    <property type="evidence" value="ECO:0007669"/>
    <property type="project" value="UniProtKB-KW"/>
</dbReference>
<gene>
    <name evidence="7" type="ORF">VN97_g1832</name>
</gene>
<dbReference type="AlphaFoldDB" id="A0AAI9TR14"/>
<evidence type="ECO:0000313" key="7">
    <source>
        <dbReference type="EMBL" id="KAJ9491435.1"/>
    </source>
</evidence>
<feature type="region of interest" description="Disordered" evidence="5">
    <location>
        <begin position="60"/>
        <end position="86"/>
    </location>
</feature>
<dbReference type="InterPro" id="IPR001138">
    <property type="entry name" value="Zn2Cys6_DnaBD"/>
</dbReference>
<proteinExistence type="predicted"/>
<dbReference type="PROSITE" id="PS50048">
    <property type="entry name" value="ZN2_CY6_FUNGAL_2"/>
    <property type="match status" value="1"/>
</dbReference>
<evidence type="ECO:0000256" key="4">
    <source>
        <dbReference type="ARBA" id="ARBA00023242"/>
    </source>
</evidence>
<evidence type="ECO:0000256" key="2">
    <source>
        <dbReference type="ARBA" id="ARBA00023125"/>
    </source>
</evidence>
<protein>
    <recommendedName>
        <fullName evidence="6">Zn(2)-C6 fungal-type domain-containing protein</fullName>
    </recommendedName>
</protein>
<organism evidence="7 8">
    <name type="scientific">Penicillium thymicola</name>
    <dbReference type="NCBI Taxonomy" id="293382"/>
    <lineage>
        <taxon>Eukaryota</taxon>
        <taxon>Fungi</taxon>
        <taxon>Dikarya</taxon>
        <taxon>Ascomycota</taxon>
        <taxon>Pezizomycotina</taxon>
        <taxon>Eurotiomycetes</taxon>
        <taxon>Eurotiomycetidae</taxon>
        <taxon>Eurotiales</taxon>
        <taxon>Aspergillaceae</taxon>
        <taxon>Penicillium</taxon>
    </lineage>
</organism>
<dbReference type="InterPro" id="IPR036864">
    <property type="entry name" value="Zn2-C6_fun-type_DNA-bd_sf"/>
</dbReference>
<feature type="region of interest" description="Disordered" evidence="5">
    <location>
        <begin position="124"/>
        <end position="165"/>
    </location>
</feature>
<accession>A0AAI9TR14</accession>
<evidence type="ECO:0000256" key="5">
    <source>
        <dbReference type="SAM" id="MobiDB-lite"/>
    </source>
</evidence>
<dbReference type="Proteomes" id="UP001227192">
    <property type="component" value="Unassembled WGS sequence"/>
</dbReference>
<dbReference type="SUPFAM" id="SSF57701">
    <property type="entry name" value="Zn2/Cys6 DNA-binding domain"/>
    <property type="match status" value="1"/>
</dbReference>
<evidence type="ECO:0000256" key="1">
    <source>
        <dbReference type="ARBA" id="ARBA00023015"/>
    </source>
</evidence>
<dbReference type="GO" id="GO:0008270">
    <property type="term" value="F:zinc ion binding"/>
    <property type="evidence" value="ECO:0007669"/>
    <property type="project" value="InterPro"/>
</dbReference>
<keyword evidence="8" id="KW-1185">Reference proteome</keyword>
<keyword evidence="3" id="KW-0804">Transcription</keyword>
<keyword evidence="2" id="KW-0238">DNA-binding</keyword>
<feature type="compositionally biased region" description="Polar residues" evidence="5">
    <location>
        <begin position="75"/>
        <end position="86"/>
    </location>
</feature>
<name>A0AAI9TR14_PENTH</name>
<dbReference type="EMBL" id="LACB01000032">
    <property type="protein sequence ID" value="KAJ9491435.1"/>
    <property type="molecule type" value="Genomic_DNA"/>
</dbReference>
<evidence type="ECO:0000259" key="6">
    <source>
        <dbReference type="PROSITE" id="PS50048"/>
    </source>
</evidence>
<comment type="caution">
    <text evidence="7">The sequence shown here is derived from an EMBL/GenBank/DDBJ whole genome shotgun (WGS) entry which is preliminary data.</text>
</comment>
<evidence type="ECO:0000313" key="8">
    <source>
        <dbReference type="Proteomes" id="UP001227192"/>
    </source>
</evidence>
<keyword evidence="4" id="KW-0539">Nucleus</keyword>